<dbReference type="CDD" id="cd03036">
    <property type="entry name" value="ArsC_like"/>
    <property type="match status" value="1"/>
</dbReference>
<proteinExistence type="inferred from homology"/>
<accession>A0A1Y2T029</accession>
<comment type="caution">
    <text evidence="2">The sequence shown here is derived from an EMBL/GenBank/DDBJ whole genome shotgun (WGS) entry which is preliminary data.</text>
</comment>
<dbReference type="STRING" id="1160091.B9T39_05050"/>
<evidence type="ECO:0000256" key="1">
    <source>
        <dbReference type="PROSITE-ProRule" id="PRU01282"/>
    </source>
</evidence>
<sequence length="132" mass="14802">MTASTPLTVLCHPRCSTCAKALAWLDEHGIEYHWRSIIEENPSSDELSRWIPTSGLSIRRFFNTSGMAYRSQNVKAQLDDWEKTLSTAEVQTKVIELLSTDGMLCKRPLVLDAEGNFVAVGFKVAEWEAALL</sequence>
<dbReference type="NCBIfam" id="TIGR01617">
    <property type="entry name" value="arsC_related"/>
    <property type="match status" value="1"/>
</dbReference>
<dbReference type="SUPFAM" id="SSF52833">
    <property type="entry name" value="Thioredoxin-like"/>
    <property type="match status" value="1"/>
</dbReference>
<dbReference type="InterPro" id="IPR006660">
    <property type="entry name" value="Arsenate_reductase-like"/>
</dbReference>
<dbReference type="RefSeq" id="WP_086106732.1">
    <property type="nucleotide sequence ID" value="NZ_NEKC01000009.1"/>
</dbReference>
<evidence type="ECO:0000313" key="2">
    <source>
        <dbReference type="EMBL" id="OTA29029.1"/>
    </source>
</evidence>
<dbReference type="PANTHER" id="PTHR30041:SF8">
    <property type="entry name" value="PROTEIN YFFB"/>
    <property type="match status" value="1"/>
</dbReference>
<dbReference type="Proteomes" id="UP000243540">
    <property type="component" value="Unassembled WGS sequence"/>
</dbReference>
<dbReference type="Pfam" id="PF03960">
    <property type="entry name" value="ArsC"/>
    <property type="match status" value="1"/>
</dbReference>
<dbReference type="EMBL" id="NEKC01000009">
    <property type="protein sequence ID" value="OTA29029.1"/>
    <property type="molecule type" value="Genomic_DNA"/>
</dbReference>
<reference evidence="2 3" key="1">
    <citation type="submission" date="2017-04" db="EMBL/GenBank/DDBJ databases">
        <title>Draft genome sequences of Alloscardovia macacae UMA81211 and UMA81212 isolated from the feces of a rhesus macaque (Macaca mulatta).</title>
        <authorList>
            <person name="Albert K."/>
            <person name="Sela D.A."/>
        </authorList>
    </citation>
    <scope>NUCLEOTIDE SEQUENCE [LARGE SCALE GENOMIC DNA]</scope>
    <source>
        <strain evidence="2 3">UMA81212</strain>
    </source>
</reference>
<dbReference type="AlphaFoldDB" id="A0A1Y2T029"/>
<dbReference type="InterPro" id="IPR006504">
    <property type="entry name" value="Tscrpt_reg_Spx/MgsR"/>
</dbReference>
<evidence type="ECO:0000313" key="3">
    <source>
        <dbReference type="Proteomes" id="UP000243540"/>
    </source>
</evidence>
<protein>
    <submittedName>
        <fullName evidence="2">ArsC family transcriptional regulator</fullName>
    </submittedName>
</protein>
<dbReference type="PANTHER" id="PTHR30041">
    <property type="entry name" value="ARSENATE REDUCTASE"/>
    <property type="match status" value="1"/>
</dbReference>
<dbReference type="Gene3D" id="3.40.30.10">
    <property type="entry name" value="Glutaredoxin"/>
    <property type="match status" value="1"/>
</dbReference>
<organism evidence="2 3">
    <name type="scientific">Alloscardovia macacae</name>
    <dbReference type="NCBI Taxonomy" id="1160091"/>
    <lineage>
        <taxon>Bacteria</taxon>
        <taxon>Bacillati</taxon>
        <taxon>Actinomycetota</taxon>
        <taxon>Actinomycetes</taxon>
        <taxon>Bifidobacteriales</taxon>
        <taxon>Bifidobacteriaceae</taxon>
        <taxon>Alloscardovia</taxon>
    </lineage>
</organism>
<gene>
    <name evidence="2" type="ORF">B9T39_05050</name>
</gene>
<comment type="similarity">
    <text evidence="1">Belongs to the ArsC family.</text>
</comment>
<name>A0A1Y2T029_9BIFI</name>
<dbReference type="PROSITE" id="PS51353">
    <property type="entry name" value="ARSC"/>
    <property type="match status" value="1"/>
</dbReference>
<dbReference type="InterPro" id="IPR036249">
    <property type="entry name" value="Thioredoxin-like_sf"/>
</dbReference>